<dbReference type="SUPFAM" id="SSF51395">
    <property type="entry name" value="FMN-linked oxidoreductases"/>
    <property type="match status" value="1"/>
</dbReference>
<dbReference type="PANTHER" id="PTHR43303">
    <property type="entry name" value="NADPH DEHYDROGENASE C23G7.10C-RELATED"/>
    <property type="match status" value="1"/>
</dbReference>
<keyword evidence="4" id="KW-0521">NADP</keyword>
<evidence type="ECO:0000256" key="2">
    <source>
        <dbReference type="ARBA" id="ARBA00022630"/>
    </source>
</evidence>
<organism evidence="7 8">
    <name type="scientific">Granulicella cerasi</name>
    <dbReference type="NCBI Taxonomy" id="741063"/>
    <lineage>
        <taxon>Bacteria</taxon>
        <taxon>Pseudomonadati</taxon>
        <taxon>Acidobacteriota</taxon>
        <taxon>Terriglobia</taxon>
        <taxon>Terriglobales</taxon>
        <taxon>Acidobacteriaceae</taxon>
        <taxon>Granulicella</taxon>
    </lineage>
</organism>
<evidence type="ECO:0000256" key="3">
    <source>
        <dbReference type="ARBA" id="ARBA00022643"/>
    </source>
</evidence>
<keyword evidence="5" id="KW-0560">Oxidoreductase</keyword>
<dbReference type="Proteomes" id="UP001596391">
    <property type="component" value="Unassembled WGS sequence"/>
</dbReference>
<keyword evidence="2" id="KW-0285">Flavoprotein</keyword>
<dbReference type="InterPro" id="IPR044152">
    <property type="entry name" value="YqjM-like"/>
</dbReference>
<keyword evidence="8" id="KW-1185">Reference proteome</keyword>
<dbReference type="EMBL" id="JBHSWI010000001">
    <property type="protein sequence ID" value="MFC6644651.1"/>
    <property type="molecule type" value="Genomic_DNA"/>
</dbReference>
<keyword evidence="3" id="KW-0288">FMN</keyword>
<name>A0ABW1Z7K5_9BACT</name>
<dbReference type="Pfam" id="PF00724">
    <property type="entry name" value="Oxidored_FMN"/>
    <property type="match status" value="1"/>
</dbReference>
<proteinExistence type="predicted"/>
<evidence type="ECO:0000256" key="1">
    <source>
        <dbReference type="ARBA" id="ARBA00001917"/>
    </source>
</evidence>
<evidence type="ECO:0000313" key="7">
    <source>
        <dbReference type="EMBL" id="MFC6644651.1"/>
    </source>
</evidence>
<dbReference type="InterPro" id="IPR013785">
    <property type="entry name" value="Aldolase_TIM"/>
</dbReference>
<feature type="domain" description="NADH:flavin oxidoreductase/NADH oxidase N-terminal" evidence="6">
    <location>
        <begin position="12"/>
        <end position="215"/>
    </location>
</feature>
<evidence type="ECO:0000256" key="4">
    <source>
        <dbReference type="ARBA" id="ARBA00022857"/>
    </source>
</evidence>
<gene>
    <name evidence="7" type="ORF">ACFQBQ_03400</name>
</gene>
<comment type="caution">
    <text evidence="7">The sequence shown here is derived from an EMBL/GenBank/DDBJ whole genome shotgun (WGS) entry which is preliminary data.</text>
</comment>
<dbReference type="InterPro" id="IPR001155">
    <property type="entry name" value="OxRdtase_FMN_N"/>
</dbReference>
<reference evidence="8" key="1">
    <citation type="journal article" date="2019" name="Int. J. Syst. Evol. Microbiol.">
        <title>The Global Catalogue of Microorganisms (GCM) 10K type strain sequencing project: providing services to taxonomists for standard genome sequencing and annotation.</title>
        <authorList>
            <consortium name="The Broad Institute Genomics Platform"/>
            <consortium name="The Broad Institute Genome Sequencing Center for Infectious Disease"/>
            <person name="Wu L."/>
            <person name="Ma J."/>
        </authorList>
    </citation>
    <scope>NUCLEOTIDE SEQUENCE [LARGE SCALE GENOMIC DNA]</scope>
    <source>
        <strain evidence="8">CGMCC 1.16026</strain>
    </source>
</reference>
<sequence length="245" mass="27632">MPFSEHYGTPIALEQADIQRIKQDFRRATERAFKAGFDLIELHAAHGYLFHQFLSSSSNKRTDEYGGSFENRIRFLLETIEVIREVWPTHLPLIVRLSATDWLEFSGETLHDACGWTMDETVRLTHILRTLGIDLVDVSSGGNQAKATIPVGPGYQTAFADRLRRECSIPTAAVGMITTPEQADHIIRSGQADLVLLARELLRNPYWPLEAAAALRHEIAWPVQYARAASGRKPERHPYQGRTDA</sequence>
<evidence type="ECO:0000259" key="6">
    <source>
        <dbReference type="Pfam" id="PF00724"/>
    </source>
</evidence>
<dbReference type="RefSeq" id="WP_390236395.1">
    <property type="nucleotide sequence ID" value="NZ_JBHSWI010000001.1"/>
</dbReference>
<protein>
    <recommendedName>
        <fullName evidence="6">NADH:flavin oxidoreductase/NADH oxidase N-terminal domain-containing protein</fullName>
    </recommendedName>
</protein>
<evidence type="ECO:0000256" key="5">
    <source>
        <dbReference type="ARBA" id="ARBA00023002"/>
    </source>
</evidence>
<dbReference type="PANTHER" id="PTHR43303:SF4">
    <property type="entry name" value="NADPH DEHYDROGENASE C23G7.10C-RELATED"/>
    <property type="match status" value="1"/>
</dbReference>
<accession>A0ABW1Z7K5</accession>
<dbReference type="Gene3D" id="3.20.20.70">
    <property type="entry name" value="Aldolase class I"/>
    <property type="match status" value="1"/>
</dbReference>
<evidence type="ECO:0000313" key="8">
    <source>
        <dbReference type="Proteomes" id="UP001596391"/>
    </source>
</evidence>
<comment type="cofactor">
    <cofactor evidence="1">
        <name>FMN</name>
        <dbReference type="ChEBI" id="CHEBI:58210"/>
    </cofactor>
</comment>